<dbReference type="PANTHER" id="PTHR30346">
    <property type="entry name" value="TRANSCRIPTIONAL DUAL REGULATOR HCAR-RELATED"/>
    <property type="match status" value="1"/>
</dbReference>
<dbReference type="Gene3D" id="1.10.10.10">
    <property type="entry name" value="Winged helix-like DNA-binding domain superfamily/Winged helix DNA-binding domain"/>
    <property type="match status" value="1"/>
</dbReference>
<accession>A0ABW1KUY4</accession>
<dbReference type="EMBL" id="JBHPON010000001">
    <property type="protein sequence ID" value="MFC6034476.1"/>
    <property type="molecule type" value="Genomic_DNA"/>
</dbReference>
<keyword evidence="3" id="KW-0238">DNA-binding</keyword>
<dbReference type="PROSITE" id="PS50931">
    <property type="entry name" value="HTH_LYSR"/>
    <property type="match status" value="1"/>
</dbReference>
<keyword evidence="4" id="KW-0804">Transcription</keyword>
<dbReference type="RefSeq" id="WP_379880201.1">
    <property type="nucleotide sequence ID" value="NZ_JBHPON010000001.1"/>
</dbReference>
<sequence>MTPLPTLRQLQFFMALVRRESFSKAAEDCLVSQSTLSSAIKEMEALMNQQLVDRSTRSFALTPAGEEVASRAPALLAGAEDLVRAASGRNPLEGPFTLGVIPTIAPFILPRAAKAFKKAFPKLELYLREDLTATLAERLSAGLLDAAILAFPYDLPGIDSVEIGDDPFWFACAPDHPFANKKSLKRNEVSTCELLLLEDGHCLREHALDACELRDRDAAASFGGTSLFTLAQMTKAGLGATLLPDMAVREGLAKSAGLKVIPFAAPAPARKIGVAWRRGSGRKEEALALAEELKKIFV</sequence>
<reference evidence="6 7" key="1">
    <citation type="submission" date="2024-09" db="EMBL/GenBank/DDBJ databases">
        <authorList>
            <person name="Zhang Z.-H."/>
        </authorList>
    </citation>
    <scope>NUCLEOTIDE SEQUENCE [LARGE SCALE GENOMIC DNA]</scope>
    <source>
        <strain evidence="6 7">HHTR114</strain>
    </source>
</reference>
<gene>
    <name evidence="6" type="ORF">ACFMB1_02910</name>
</gene>
<dbReference type="InterPro" id="IPR036388">
    <property type="entry name" value="WH-like_DNA-bd_sf"/>
</dbReference>
<evidence type="ECO:0000313" key="6">
    <source>
        <dbReference type="EMBL" id="MFC6034476.1"/>
    </source>
</evidence>
<evidence type="ECO:0000256" key="2">
    <source>
        <dbReference type="ARBA" id="ARBA00023015"/>
    </source>
</evidence>
<organism evidence="6 7">
    <name type="scientific">Hyphococcus aureus</name>
    <dbReference type="NCBI Taxonomy" id="2666033"/>
    <lineage>
        <taxon>Bacteria</taxon>
        <taxon>Pseudomonadati</taxon>
        <taxon>Pseudomonadota</taxon>
        <taxon>Alphaproteobacteria</taxon>
        <taxon>Parvularculales</taxon>
        <taxon>Parvularculaceae</taxon>
        <taxon>Hyphococcus</taxon>
    </lineage>
</organism>
<comment type="similarity">
    <text evidence="1">Belongs to the LysR transcriptional regulatory family.</text>
</comment>
<dbReference type="InterPro" id="IPR036390">
    <property type="entry name" value="WH_DNA-bd_sf"/>
</dbReference>
<keyword evidence="2" id="KW-0805">Transcription regulation</keyword>
<feature type="domain" description="HTH lysR-type" evidence="5">
    <location>
        <begin position="5"/>
        <end position="62"/>
    </location>
</feature>
<dbReference type="Pfam" id="PF03466">
    <property type="entry name" value="LysR_substrate"/>
    <property type="match status" value="1"/>
</dbReference>
<dbReference type="PANTHER" id="PTHR30346:SF10">
    <property type="entry name" value="TRANSCRIPTIONAL REGULATOR OF OXIDATIVE STRESS OXYR"/>
    <property type="match status" value="1"/>
</dbReference>
<evidence type="ECO:0000256" key="4">
    <source>
        <dbReference type="ARBA" id="ARBA00023163"/>
    </source>
</evidence>
<evidence type="ECO:0000259" key="5">
    <source>
        <dbReference type="PROSITE" id="PS50931"/>
    </source>
</evidence>
<dbReference type="SUPFAM" id="SSF53850">
    <property type="entry name" value="Periplasmic binding protein-like II"/>
    <property type="match status" value="1"/>
</dbReference>
<dbReference type="InterPro" id="IPR000847">
    <property type="entry name" value="LysR_HTH_N"/>
</dbReference>
<protein>
    <submittedName>
        <fullName evidence="6">Hydrogen peroxide-inducible genes activator</fullName>
    </submittedName>
</protein>
<evidence type="ECO:0000256" key="1">
    <source>
        <dbReference type="ARBA" id="ARBA00009437"/>
    </source>
</evidence>
<proteinExistence type="inferred from homology"/>
<dbReference type="Gene3D" id="3.40.190.10">
    <property type="entry name" value="Periplasmic binding protein-like II"/>
    <property type="match status" value="2"/>
</dbReference>
<dbReference type="Pfam" id="PF00126">
    <property type="entry name" value="HTH_1"/>
    <property type="match status" value="1"/>
</dbReference>
<evidence type="ECO:0000313" key="7">
    <source>
        <dbReference type="Proteomes" id="UP001596116"/>
    </source>
</evidence>
<name>A0ABW1KUY4_9PROT</name>
<comment type="caution">
    <text evidence="6">The sequence shown here is derived from an EMBL/GenBank/DDBJ whole genome shotgun (WGS) entry which is preliminary data.</text>
</comment>
<dbReference type="CDD" id="cd08411">
    <property type="entry name" value="PBP2_OxyR"/>
    <property type="match status" value="1"/>
</dbReference>
<dbReference type="InterPro" id="IPR005119">
    <property type="entry name" value="LysR_subst-bd"/>
</dbReference>
<keyword evidence="7" id="KW-1185">Reference proteome</keyword>
<dbReference type="SUPFAM" id="SSF46785">
    <property type="entry name" value="Winged helix' DNA-binding domain"/>
    <property type="match status" value="1"/>
</dbReference>
<dbReference type="Proteomes" id="UP001596116">
    <property type="component" value="Unassembled WGS sequence"/>
</dbReference>
<evidence type="ECO:0000256" key="3">
    <source>
        <dbReference type="ARBA" id="ARBA00023125"/>
    </source>
</evidence>